<comment type="caution">
    <text evidence="3">The sequence shown here is derived from an EMBL/GenBank/DDBJ whole genome shotgun (WGS) entry which is preliminary data.</text>
</comment>
<protein>
    <submittedName>
        <fullName evidence="3">Regulator of protease activity HflC (Stomatin/prohibitin superfamily)</fullName>
    </submittedName>
</protein>
<evidence type="ECO:0000313" key="4">
    <source>
        <dbReference type="Proteomes" id="UP000549971"/>
    </source>
</evidence>
<keyword evidence="3" id="KW-0645">Protease</keyword>
<dbReference type="Pfam" id="PF01145">
    <property type="entry name" value="Band_7"/>
    <property type="match status" value="1"/>
</dbReference>
<dbReference type="EMBL" id="JACHMY010000001">
    <property type="protein sequence ID" value="MBB5835927.1"/>
    <property type="molecule type" value="Genomic_DNA"/>
</dbReference>
<keyword evidence="1" id="KW-0472">Membrane</keyword>
<evidence type="ECO:0000313" key="3">
    <source>
        <dbReference type="EMBL" id="MBB5835927.1"/>
    </source>
</evidence>
<dbReference type="InterPro" id="IPR036013">
    <property type="entry name" value="Band_7/SPFH_dom_sf"/>
</dbReference>
<keyword evidence="1" id="KW-1133">Transmembrane helix</keyword>
<dbReference type="SUPFAM" id="SSF117892">
    <property type="entry name" value="Band 7/SPFH domain"/>
    <property type="match status" value="1"/>
</dbReference>
<feature type="domain" description="Band 7" evidence="2">
    <location>
        <begin position="37"/>
        <end position="170"/>
    </location>
</feature>
<proteinExistence type="predicted"/>
<reference evidence="3 4" key="1">
    <citation type="submission" date="2020-08" db="EMBL/GenBank/DDBJ databases">
        <title>Sequencing the genomes of 1000 actinobacteria strains.</title>
        <authorList>
            <person name="Klenk H.-P."/>
        </authorList>
    </citation>
    <scope>NUCLEOTIDE SEQUENCE [LARGE SCALE GENOMIC DNA]</scope>
    <source>
        <strain evidence="3 4">DSM 28967</strain>
    </source>
</reference>
<feature type="transmembrane region" description="Helical" evidence="1">
    <location>
        <begin position="20"/>
        <end position="39"/>
    </location>
</feature>
<evidence type="ECO:0000256" key="1">
    <source>
        <dbReference type="SAM" id="Phobius"/>
    </source>
</evidence>
<keyword evidence="1" id="KW-0812">Transmembrane</keyword>
<keyword evidence="3" id="KW-0378">Hydrolase</keyword>
<dbReference type="GO" id="GO:0006508">
    <property type="term" value="P:proteolysis"/>
    <property type="evidence" value="ECO:0007669"/>
    <property type="project" value="UniProtKB-KW"/>
</dbReference>
<evidence type="ECO:0000259" key="2">
    <source>
        <dbReference type="Pfam" id="PF01145"/>
    </source>
</evidence>
<dbReference type="Proteomes" id="UP000549971">
    <property type="component" value="Unassembled WGS sequence"/>
</dbReference>
<sequence length="181" mass="19452">MSLLPILSTLPPSDSADRLVVTGVVGLAALAVGSLRVAPNRHWLVITRRGQVRRVVTTGLALRIPGLDACRLLPRDAQHLPIGVSALTRDGVQVQLLVTAVLRVADPVVAGSLADPIGTTLAEVRDLLRRLLADHDVEDVLRVRTTIERSAWEAGHGVEIEGVLVDAIDLELVHAKYRSQT</sequence>
<dbReference type="Gene3D" id="3.30.479.30">
    <property type="entry name" value="Band 7 domain"/>
    <property type="match status" value="1"/>
</dbReference>
<name>A0A7W9J5D0_9ACTN</name>
<gene>
    <name evidence="3" type="ORF">HDA39_002661</name>
</gene>
<dbReference type="AlphaFoldDB" id="A0A7W9J5D0"/>
<keyword evidence="4" id="KW-1185">Reference proteome</keyword>
<dbReference type="RefSeq" id="WP_184795508.1">
    <property type="nucleotide sequence ID" value="NZ_JACHMY010000001.1"/>
</dbReference>
<dbReference type="GO" id="GO:0008233">
    <property type="term" value="F:peptidase activity"/>
    <property type="evidence" value="ECO:0007669"/>
    <property type="project" value="UniProtKB-KW"/>
</dbReference>
<dbReference type="InterPro" id="IPR001107">
    <property type="entry name" value="Band_7"/>
</dbReference>
<organism evidence="3 4">
    <name type="scientific">Kribbella italica</name>
    <dbReference type="NCBI Taxonomy" id="1540520"/>
    <lineage>
        <taxon>Bacteria</taxon>
        <taxon>Bacillati</taxon>
        <taxon>Actinomycetota</taxon>
        <taxon>Actinomycetes</taxon>
        <taxon>Propionibacteriales</taxon>
        <taxon>Kribbellaceae</taxon>
        <taxon>Kribbella</taxon>
    </lineage>
</organism>
<accession>A0A7W9J5D0</accession>